<organism evidence="4 5">
    <name type="scientific">Fomitopsis schrenkii</name>
    <name type="common">Brown rot fungus</name>
    <dbReference type="NCBI Taxonomy" id="2126942"/>
    <lineage>
        <taxon>Eukaryota</taxon>
        <taxon>Fungi</taxon>
        <taxon>Dikarya</taxon>
        <taxon>Basidiomycota</taxon>
        <taxon>Agaricomycotina</taxon>
        <taxon>Agaricomycetes</taxon>
        <taxon>Polyporales</taxon>
        <taxon>Fomitopsis</taxon>
    </lineage>
</organism>
<keyword evidence="2" id="KW-1133">Transmembrane helix</keyword>
<feature type="region of interest" description="Disordered" evidence="1">
    <location>
        <begin position="653"/>
        <end position="681"/>
    </location>
</feature>
<dbReference type="Pfam" id="PF20151">
    <property type="entry name" value="DUF6533"/>
    <property type="match status" value="1"/>
</dbReference>
<feature type="domain" description="CRAL-TRIO" evidence="3">
    <location>
        <begin position="86"/>
        <end position="283"/>
    </location>
</feature>
<keyword evidence="5" id="KW-1185">Reference proteome</keyword>
<dbReference type="STRING" id="743788.S8FHR7"/>
<accession>S8FHR7</accession>
<reference evidence="4 5" key="1">
    <citation type="journal article" date="2012" name="Science">
        <title>The Paleozoic origin of enzymatic lignin decomposition reconstructed from 31 fungal genomes.</title>
        <authorList>
            <person name="Floudas D."/>
            <person name="Binder M."/>
            <person name="Riley R."/>
            <person name="Barry K."/>
            <person name="Blanchette R.A."/>
            <person name="Henrissat B."/>
            <person name="Martinez A.T."/>
            <person name="Otillar R."/>
            <person name="Spatafora J.W."/>
            <person name="Yadav J.S."/>
            <person name="Aerts A."/>
            <person name="Benoit I."/>
            <person name="Boyd A."/>
            <person name="Carlson A."/>
            <person name="Copeland A."/>
            <person name="Coutinho P.M."/>
            <person name="de Vries R.P."/>
            <person name="Ferreira P."/>
            <person name="Findley K."/>
            <person name="Foster B."/>
            <person name="Gaskell J."/>
            <person name="Glotzer D."/>
            <person name="Gorecki P."/>
            <person name="Heitman J."/>
            <person name="Hesse C."/>
            <person name="Hori C."/>
            <person name="Igarashi K."/>
            <person name="Jurgens J.A."/>
            <person name="Kallen N."/>
            <person name="Kersten P."/>
            <person name="Kohler A."/>
            <person name="Kuees U."/>
            <person name="Kumar T.K.A."/>
            <person name="Kuo A."/>
            <person name="LaButti K."/>
            <person name="Larrondo L.F."/>
            <person name="Lindquist E."/>
            <person name="Ling A."/>
            <person name="Lombard V."/>
            <person name="Lucas S."/>
            <person name="Lundell T."/>
            <person name="Martin R."/>
            <person name="McLaughlin D.J."/>
            <person name="Morgenstern I."/>
            <person name="Morin E."/>
            <person name="Murat C."/>
            <person name="Nagy L.G."/>
            <person name="Nolan M."/>
            <person name="Ohm R.A."/>
            <person name="Patyshakuliyeva A."/>
            <person name="Rokas A."/>
            <person name="Ruiz-Duenas F.J."/>
            <person name="Sabat G."/>
            <person name="Salamov A."/>
            <person name="Samejima M."/>
            <person name="Schmutz J."/>
            <person name="Slot J.C."/>
            <person name="St John F."/>
            <person name="Stenlid J."/>
            <person name="Sun H."/>
            <person name="Sun S."/>
            <person name="Syed K."/>
            <person name="Tsang A."/>
            <person name="Wiebenga A."/>
            <person name="Young D."/>
            <person name="Pisabarro A."/>
            <person name="Eastwood D.C."/>
            <person name="Martin F."/>
            <person name="Cullen D."/>
            <person name="Grigoriev I.V."/>
            <person name="Hibbett D.S."/>
        </authorList>
    </citation>
    <scope>NUCLEOTIDE SEQUENCE</scope>
    <source>
        <strain evidence="5">FP-58527</strain>
    </source>
</reference>
<evidence type="ECO:0000256" key="2">
    <source>
        <dbReference type="SAM" id="Phobius"/>
    </source>
</evidence>
<dbReference type="EMBL" id="KE504171">
    <property type="protein sequence ID" value="EPS97949.1"/>
    <property type="molecule type" value="Genomic_DNA"/>
</dbReference>
<dbReference type="PANTHER" id="PTHR45657">
    <property type="entry name" value="CRAL-TRIO DOMAIN-CONTAINING PROTEIN YKL091C-RELATED"/>
    <property type="match status" value="1"/>
</dbReference>
<feature type="transmembrane region" description="Helical" evidence="2">
    <location>
        <begin position="506"/>
        <end position="527"/>
    </location>
</feature>
<dbReference type="HOGENOM" id="CLU_403861_0_0_1"/>
<sequence>MSEPSPEELNAALEKFRAELEEQDLIHEGDKIGTDDCTLRRFLCARGYDVKASIAMWAKCQEWRQTVDGIGIEGIYKQMDAYDFPERREVFDFWPMWFHKTDKAGRPLSIQHYGAVNVPELYKRITPERFWWYVLSMQESIPREILPAASRAAGRRIEGTFLIVDLKGYSLGQFWQMKDIARAAFQVAQDCYPEMYVTPSGYPRCPARSPPYPDTHIRSMEKFYIINAPWTFTTIWSFVKLWLAPRTIEKIDILGGDYQGVLLEHIDAENLPAFYGGKCECKDVGGCKWSMPMRMLDGDERPADHELEVRPRFSPRIATSQLPFDKPADRAYSTHNSYATAACTALLCYDFLLCLHSELPLIWAQRPSKVTLFYYLCRYAIPAYLIVGWVPTLNNGACLQWCTPVSYGQHVLEIIFTPAVAGEHLRYCPTNPDRQPPAHLAVITFVKVYPTSHGNPLWTIVVVALSVVPLCTSIYVYAMDTPKVISPSNLGHTLAELSNLRYRMLVVSRACAIASDILVVATIVFYTRGRWALAGDLDKRLPTLRVLIQRDGFVMFLFLALLDSIDLTENLTTPKGHILTTFINPAASIIFSRATLRFLAATGRAGPLEDTEELATHPMSFVPRTRSGAGSSGPFGSGQAESIMLTVMSAVIPETGDEGRVEPEDGVEELDSPQARSGEDA</sequence>
<dbReference type="SUPFAM" id="SSF52087">
    <property type="entry name" value="CRAL/TRIO domain"/>
    <property type="match status" value="2"/>
</dbReference>
<evidence type="ECO:0000259" key="3">
    <source>
        <dbReference type="PROSITE" id="PS50191"/>
    </source>
</evidence>
<evidence type="ECO:0000313" key="5">
    <source>
        <dbReference type="Proteomes" id="UP000015241"/>
    </source>
</evidence>
<dbReference type="InterPro" id="IPR001251">
    <property type="entry name" value="CRAL-TRIO_dom"/>
</dbReference>
<dbReference type="SMART" id="SM00516">
    <property type="entry name" value="SEC14"/>
    <property type="match status" value="1"/>
</dbReference>
<dbReference type="Gene3D" id="1.10.8.20">
    <property type="entry name" value="N-terminal domain of phosphatidylinositol transfer protein sec14p"/>
    <property type="match status" value="1"/>
</dbReference>
<dbReference type="Gene3D" id="3.40.525.10">
    <property type="entry name" value="CRAL-TRIO lipid binding domain"/>
    <property type="match status" value="1"/>
</dbReference>
<dbReference type="Proteomes" id="UP000015241">
    <property type="component" value="Unassembled WGS sequence"/>
</dbReference>
<dbReference type="eggNOG" id="KOG1471">
    <property type="taxonomic scope" value="Eukaryota"/>
</dbReference>
<keyword evidence="2" id="KW-0812">Transmembrane</keyword>
<dbReference type="CDD" id="cd00170">
    <property type="entry name" value="SEC14"/>
    <property type="match status" value="1"/>
</dbReference>
<evidence type="ECO:0000256" key="1">
    <source>
        <dbReference type="SAM" id="MobiDB-lite"/>
    </source>
</evidence>
<dbReference type="Pfam" id="PF00650">
    <property type="entry name" value="CRAL_TRIO"/>
    <property type="match status" value="2"/>
</dbReference>
<protein>
    <recommendedName>
        <fullName evidence="3">CRAL-TRIO domain-containing protein</fullName>
    </recommendedName>
</protein>
<dbReference type="AlphaFoldDB" id="S8FHR7"/>
<feature type="transmembrane region" description="Helical" evidence="2">
    <location>
        <begin position="457"/>
        <end position="478"/>
    </location>
</feature>
<dbReference type="SUPFAM" id="SSF46938">
    <property type="entry name" value="CRAL/TRIO N-terminal domain"/>
    <property type="match status" value="1"/>
</dbReference>
<dbReference type="OrthoDB" id="1434354at2759"/>
<keyword evidence="2" id="KW-0472">Membrane</keyword>
<dbReference type="InterPro" id="IPR051026">
    <property type="entry name" value="PI/PC_transfer"/>
</dbReference>
<dbReference type="InterPro" id="IPR045340">
    <property type="entry name" value="DUF6533"/>
</dbReference>
<dbReference type="InterPro" id="IPR036865">
    <property type="entry name" value="CRAL-TRIO_dom_sf"/>
</dbReference>
<dbReference type="InParanoid" id="S8FHR7"/>
<dbReference type="InterPro" id="IPR036273">
    <property type="entry name" value="CRAL/TRIO_N_dom_sf"/>
</dbReference>
<name>S8FHR7_FOMSC</name>
<dbReference type="PANTHER" id="PTHR45657:SF1">
    <property type="entry name" value="CRAL-TRIO DOMAIN-CONTAINING PROTEIN YKL091C-RELATED"/>
    <property type="match status" value="1"/>
</dbReference>
<proteinExistence type="predicted"/>
<gene>
    <name evidence="4" type="ORF">FOMPIDRAFT_1052014</name>
</gene>
<dbReference type="PROSITE" id="PS50191">
    <property type="entry name" value="CRAL_TRIO"/>
    <property type="match status" value="1"/>
</dbReference>
<evidence type="ECO:0000313" key="4">
    <source>
        <dbReference type="EMBL" id="EPS97949.1"/>
    </source>
</evidence>